<dbReference type="SMART" id="SM00842">
    <property type="entry name" value="FtsA"/>
    <property type="match status" value="1"/>
</dbReference>
<dbReference type="InterPro" id="IPR050696">
    <property type="entry name" value="FtsA/MreB"/>
</dbReference>
<dbReference type="GO" id="GO:0009898">
    <property type="term" value="C:cytoplasmic side of plasma membrane"/>
    <property type="evidence" value="ECO:0007669"/>
    <property type="project" value="UniProtKB-UniRule"/>
</dbReference>
<dbReference type="HAMAP" id="MF_02033">
    <property type="entry name" value="FtsA"/>
    <property type="match status" value="1"/>
</dbReference>
<dbReference type="InterPro" id="IPR003494">
    <property type="entry name" value="SHS2_FtsA"/>
</dbReference>
<dbReference type="InterPro" id="IPR020823">
    <property type="entry name" value="Cell_div_FtsA"/>
</dbReference>
<sequence>MPKDQVIVALDVGSSKISCVVATVDKSKLSVIGAYSCPSRGIKNGVVNNIDKAVECISETLTKAEMMSGHPISRVVVTVTGTHIESMNSHGVVAVSGENSEISAEDIARVNEAAQAISLPSSREIIHVLPREYVVDKQGGIFDPTGMSGVRLEVEANIIHGSSTAIKNLTKCIHQVGVEVEQLIYSGLASSESVLTDTEKELGTILIDVGGGTMDLMIFTYGRPSYSAVLPIGGQDVTNDLAIGLRSLLEDAEKVKLRMSTDDLVKEREVLIDKDGHEAKVPKNELYVGDLNIPVDTVPKNLVNDIMFRRLEEAFKFVQLYIKKAGYDKKIPAGIVLTGGVAETKGIDRIVSDIFKLPVRVGCPTGISGLVDQIQGPANAAAIGAIKFVSDMMLDENRTTGHKSGNIIFKVVSFIKSFLP</sequence>
<comment type="similarity">
    <text evidence="5 6">Belongs to the FtsA/MreB family.</text>
</comment>
<dbReference type="Pfam" id="PF14450">
    <property type="entry name" value="FtsA"/>
    <property type="match status" value="1"/>
</dbReference>
<comment type="caution">
    <text evidence="8">The sequence shown here is derived from an EMBL/GenBank/DDBJ whole genome shotgun (WGS) entry which is preliminary data.</text>
</comment>
<keyword evidence="4 5" id="KW-0131">Cell cycle</keyword>
<dbReference type="PANTHER" id="PTHR32432:SF4">
    <property type="entry name" value="CELL DIVISION PROTEIN FTSA"/>
    <property type="match status" value="1"/>
</dbReference>
<name>A0A1F4V2A2_UNCKA</name>
<evidence type="ECO:0000256" key="4">
    <source>
        <dbReference type="ARBA" id="ARBA00023306"/>
    </source>
</evidence>
<dbReference type="PIRSF" id="PIRSF003101">
    <property type="entry name" value="FtsA"/>
    <property type="match status" value="1"/>
</dbReference>
<comment type="subunit">
    <text evidence="5">Self-interacts. Interacts with FtsZ.</text>
</comment>
<dbReference type="EMBL" id="MEVH01000025">
    <property type="protein sequence ID" value="OGC51345.1"/>
    <property type="molecule type" value="Genomic_DNA"/>
</dbReference>
<dbReference type="CDD" id="cd24048">
    <property type="entry name" value="ASKHA_NBD_FtsA"/>
    <property type="match status" value="1"/>
</dbReference>
<dbReference type="Gene3D" id="3.30.1490.110">
    <property type="match status" value="1"/>
</dbReference>
<dbReference type="NCBIfam" id="TIGR01174">
    <property type="entry name" value="ftsA"/>
    <property type="match status" value="1"/>
</dbReference>
<dbReference type="STRING" id="1802624.A2982_01140"/>
<evidence type="ECO:0000256" key="2">
    <source>
        <dbReference type="ARBA" id="ARBA00022618"/>
    </source>
</evidence>
<reference evidence="8 9" key="1">
    <citation type="journal article" date="2016" name="Nat. Commun.">
        <title>Thousands of microbial genomes shed light on interconnected biogeochemical processes in an aquifer system.</title>
        <authorList>
            <person name="Anantharaman K."/>
            <person name="Brown C.T."/>
            <person name="Hug L.A."/>
            <person name="Sharon I."/>
            <person name="Castelle C.J."/>
            <person name="Probst A.J."/>
            <person name="Thomas B.C."/>
            <person name="Singh A."/>
            <person name="Wilkins M.J."/>
            <person name="Karaoz U."/>
            <person name="Brodie E.L."/>
            <person name="Williams K.H."/>
            <person name="Hubbard S.S."/>
            <person name="Banfield J.F."/>
        </authorList>
    </citation>
    <scope>NUCLEOTIDE SEQUENCE [LARGE SCALE GENOMIC DNA]</scope>
</reference>
<evidence type="ECO:0000256" key="6">
    <source>
        <dbReference type="PIRNR" id="PIRNR003101"/>
    </source>
</evidence>
<evidence type="ECO:0000313" key="9">
    <source>
        <dbReference type="Proteomes" id="UP000178771"/>
    </source>
</evidence>
<dbReference type="SUPFAM" id="SSF53067">
    <property type="entry name" value="Actin-like ATPase domain"/>
    <property type="match status" value="2"/>
</dbReference>
<comment type="function">
    <text evidence="5 6">Cell division protein that is involved in the assembly of the Z ring. May serve as a membrane anchor for the Z ring.</text>
</comment>
<dbReference type="Pfam" id="PF02491">
    <property type="entry name" value="SHS2_FTSA"/>
    <property type="match status" value="1"/>
</dbReference>
<organism evidence="8 9">
    <name type="scientific">candidate division WWE3 bacterium RIFCSPLOWO2_01_FULL_39_13</name>
    <dbReference type="NCBI Taxonomy" id="1802624"/>
    <lineage>
        <taxon>Bacteria</taxon>
        <taxon>Katanobacteria</taxon>
    </lineage>
</organism>
<dbReference type="GO" id="GO:0032153">
    <property type="term" value="C:cell division site"/>
    <property type="evidence" value="ECO:0007669"/>
    <property type="project" value="UniProtKB-UniRule"/>
</dbReference>
<evidence type="ECO:0000256" key="3">
    <source>
        <dbReference type="ARBA" id="ARBA00023136"/>
    </source>
</evidence>
<gene>
    <name evidence="5" type="primary">ftsA</name>
    <name evidence="8" type="ORF">A2982_01140</name>
</gene>
<feature type="domain" description="SHS2" evidence="7">
    <location>
        <begin position="7"/>
        <end position="194"/>
    </location>
</feature>
<accession>A0A1F4V2A2</accession>
<dbReference type="InterPro" id="IPR043129">
    <property type="entry name" value="ATPase_NBD"/>
</dbReference>
<keyword evidence="1 5" id="KW-1003">Cell membrane</keyword>
<evidence type="ECO:0000313" key="8">
    <source>
        <dbReference type="EMBL" id="OGC51345.1"/>
    </source>
</evidence>
<evidence type="ECO:0000256" key="1">
    <source>
        <dbReference type="ARBA" id="ARBA00022475"/>
    </source>
</evidence>
<dbReference type="Gene3D" id="3.30.420.40">
    <property type="match status" value="2"/>
</dbReference>
<keyword evidence="2 5" id="KW-0132">Cell division</keyword>
<evidence type="ECO:0000259" key="7">
    <source>
        <dbReference type="SMART" id="SM00842"/>
    </source>
</evidence>
<dbReference type="PANTHER" id="PTHR32432">
    <property type="entry name" value="CELL DIVISION PROTEIN FTSA-RELATED"/>
    <property type="match status" value="1"/>
</dbReference>
<evidence type="ECO:0000256" key="5">
    <source>
        <dbReference type="HAMAP-Rule" id="MF_02033"/>
    </source>
</evidence>
<dbReference type="AlphaFoldDB" id="A0A1F4V2A2"/>
<keyword evidence="3 5" id="KW-0472">Membrane</keyword>
<dbReference type="GO" id="GO:0043093">
    <property type="term" value="P:FtsZ-dependent cytokinesis"/>
    <property type="evidence" value="ECO:0007669"/>
    <property type="project" value="UniProtKB-UniRule"/>
</dbReference>
<protein>
    <recommendedName>
        <fullName evidence="5 6">Cell division protein FtsA</fullName>
    </recommendedName>
</protein>
<comment type="subcellular location">
    <subcellularLocation>
        <location evidence="5">Cell membrane</location>
        <topology evidence="5">Peripheral membrane protein</topology>
        <orientation evidence="5">Cytoplasmic side</orientation>
    </subcellularLocation>
    <text evidence="5">Localizes to the Z ring in an FtsZ-dependent manner. Targeted to the membrane through a conserved C-terminal amphipathic helix.</text>
</comment>
<proteinExistence type="inferred from homology"/>
<dbReference type="Proteomes" id="UP000178771">
    <property type="component" value="Unassembled WGS sequence"/>
</dbReference>